<accession>A0A9J6E723</accession>
<sequence length="958" mass="109464">MLWQCPSSRHSRHMTEEVSSPALRSSELAHQLWAFQRAHDASNSSREKPLLLWLQGGVGESSLYGQFLENGPLGIDASGKLYRRRHSLLNDFNIIYLDQPAGAGYSFDTKGNYPTTLQQATTHGIRFLRRFLRIFEEYRDRDFFIAGESYGARSAIGLAQRVLTRKVKDQFPLHLKGVMLGVGFVFPLVDMINSAKYLYCSSLLDEQGRDSFDMQVKKIKYMVTVRNFTAAAEMLRQTVFDMHPAGKKSWFELLTGFENHGSIVKAAIPTEVHKYREYANSGEFKKCLHVDPSRSLDATRTELAMKLSEGEFFAKRTSTLVHVLNNVRVLFYTAQLDSVFPASRMERLFGRLHWRGSALFRQAARKAWYQTTPRNARKVLLGYEKVAGTVMYNTVLFAGHQVSFDQSAAVSDLYARFLKFTFRPPPRKLLAYICEVYLQADVLCPDGGLWSLYFHRRSVAASLRGRFRTFPIVYTFAQLTKKVRLQRFTSRPVYFSGDLLLPATNDNIPREELKKMRNASRVWLPSPCAKLKAYSGFIPVDDDKNSTYLFFLHIKSQVNSKFKPLLVWMQGGPGKSALFGQFLENGPLGIDATGNLFRRRPAILSDFNVVYLDTPAGSGYSFDTTGTYPSTLEESSVHAIRFLRRFLRIFPEYHNREFFIAGESYGARSAIGLAHRVLSRPTELPCRLKGVMLGVGFVFPLLQIMNSADYLYFSGLLDDRGRTKFADRFEQIQRLVDEQKPVEAAKLLSQTVLNMHPAEHKCLFEELTGFQSHANIIRDRISRRFETYMSYANSTEFKKIIHVSPTRSLDASRLEVAMALMEKDFFVDKTSTLVHVLNSVPVLFYTAQLDAVFPSVNMERSFWNLNWRGTDAFQAAPRKRWYHVVNGRKELMGYQKIADTVMYTTLLVTGHLVSFDQSEMVIDLYHRFSKFTDKLPMDVPGQKCGNSSLPCWPVSVVI</sequence>
<reference evidence="7" key="2">
    <citation type="submission" date="2021-09" db="EMBL/GenBank/DDBJ databases">
        <authorList>
            <person name="Jia N."/>
            <person name="Wang J."/>
            <person name="Shi W."/>
            <person name="Du L."/>
            <person name="Sun Y."/>
            <person name="Zhan W."/>
            <person name="Jiang J."/>
            <person name="Wang Q."/>
            <person name="Zhang B."/>
            <person name="Ji P."/>
            <person name="Sakyi L.B."/>
            <person name="Cui X."/>
            <person name="Yuan T."/>
            <person name="Jiang B."/>
            <person name="Yang W."/>
            <person name="Lam T.T.-Y."/>
            <person name="Chang Q."/>
            <person name="Ding S."/>
            <person name="Wang X."/>
            <person name="Zhu J."/>
            <person name="Ruan X."/>
            <person name="Zhao L."/>
            <person name="Wei J."/>
            <person name="Que T."/>
            <person name="Du C."/>
            <person name="Cheng J."/>
            <person name="Dai P."/>
            <person name="Han X."/>
            <person name="Huang E."/>
            <person name="Gao Y."/>
            <person name="Liu J."/>
            <person name="Shao H."/>
            <person name="Ye R."/>
            <person name="Li L."/>
            <person name="Wei W."/>
            <person name="Wang X."/>
            <person name="Wang C."/>
            <person name="Huo Q."/>
            <person name="Li W."/>
            <person name="Guo W."/>
            <person name="Chen H."/>
            <person name="Chen S."/>
            <person name="Zhou L."/>
            <person name="Zhou L."/>
            <person name="Ni X."/>
            <person name="Tian J."/>
            <person name="Zhou Y."/>
            <person name="Sheng Y."/>
            <person name="Liu T."/>
            <person name="Pan Y."/>
            <person name="Xia L."/>
            <person name="Li J."/>
            <person name="Zhao F."/>
            <person name="Cao W."/>
        </authorList>
    </citation>
    <scope>NUCLEOTIDE SEQUENCE</scope>
    <source>
        <strain evidence="7">Rmic-2018</strain>
        <tissue evidence="7">Larvae</tissue>
    </source>
</reference>
<dbReference type="Gene3D" id="3.40.50.1820">
    <property type="entry name" value="alpha/beta hydrolase"/>
    <property type="match status" value="2"/>
</dbReference>
<dbReference type="EMBL" id="JABSTU010000005">
    <property type="protein sequence ID" value="KAH8029913.1"/>
    <property type="molecule type" value="Genomic_DNA"/>
</dbReference>
<dbReference type="GO" id="GO:0004185">
    <property type="term" value="F:serine-type carboxypeptidase activity"/>
    <property type="evidence" value="ECO:0007669"/>
    <property type="project" value="InterPro"/>
</dbReference>
<dbReference type="InterPro" id="IPR001563">
    <property type="entry name" value="Peptidase_S10"/>
</dbReference>
<keyword evidence="6" id="KW-0325">Glycoprotein</keyword>
<dbReference type="SUPFAM" id="SSF53474">
    <property type="entry name" value="alpha/beta-Hydrolases"/>
    <property type="match status" value="2"/>
</dbReference>
<evidence type="ECO:0000256" key="3">
    <source>
        <dbReference type="ARBA" id="ARBA00022670"/>
    </source>
</evidence>
<dbReference type="AlphaFoldDB" id="A0A9J6E723"/>
<keyword evidence="3" id="KW-0645">Protease</keyword>
<protein>
    <recommendedName>
        <fullName evidence="9">Serine carboxypeptidase</fullName>
    </recommendedName>
</protein>
<gene>
    <name evidence="7" type="ORF">HPB51_005215</name>
</gene>
<dbReference type="PANTHER" id="PTHR11802:SF472">
    <property type="entry name" value="SERINE CARBOXYPEPTIDASE CPVL-RELATED"/>
    <property type="match status" value="1"/>
</dbReference>
<dbReference type="InterPro" id="IPR029058">
    <property type="entry name" value="AB_hydrolase_fold"/>
</dbReference>
<keyword evidence="2" id="KW-0121">Carboxypeptidase</keyword>
<evidence type="ECO:0000313" key="8">
    <source>
        <dbReference type="Proteomes" id="UP000821866"/>
    </source>
</evidence>
<comment type="similarity">
    <text evidence="1">Belongs to the peptidase S10 family.</text>
</comment>
<dbReference type="Proteomes" id="UP000821866">
    <property type="component" value="Chromosome 3"/>
</dbReference>
<evidence type="ECO:0000256" key="4">
    <source>
        <dbReference type="ARBA" id="ARBA00022729"/>
    </source>
</evidence>
<dbReference type="Pfam" id="PF00450">
    <property type="entry name" value="Peptidase_S10"/>
    <property type="match status" value="2"/>
</dbReference>
<proteinExistence type="inferred from homology"/>
<dbReference type="PANTHER" id="PTHR11802">
    <property type="entry name" value="SERINE PROTEASE FAMILY S10 SERINE CARBOXYPEPTIDASE"/>
    <property type="match status" value="1"/>
</dbReference>
<keyword evidence="4" id="KW-0732">Signal</keyword>
<keyword evidence="8" id="KW-1185">Reference proteome</keyword>
<dbReference type="PRINTS" id="PR00724">
    <property type="entry name" value="CRBOXYPTASEC"/>
</dbReference>
<evidence type="ECO:0000256" key="6">
    <source>
        <dbReference type="ARBA" id="ARBA00023180"/>
    </source>
</evidence>
<dbReference type="GO" id="GO:0006508">
    <property type="term" value="P:proteolysis"/>
    <property type="evidence" value="ECO:0007669"/>
    <property type="project" value="UniProtKB-KW"/>
</dbReference>
<keyword evidence="5" id="KW-0378">Hydrolase</keyword>
<evidence type="ECO:0000256" key="5">
    <source>
        <dbReference type="ARBA" id="ARBA00022801"/>
    </source>
</evidence>
<comment type="caution">
    <text evidence="7">The sequence shown here is derived from an EMBL/GenBank/DDBJ whole genome shotgun (WGS) entry which is preliminary data.</text>
</comment>
<dbReference type="VEuPathDB" id="VectorBase:LOC119164758"/>
<evidence type="ECO:0000313" key="7">
    <source>
        <dbReference type="EMBL" id="KAH8029913.1"/>
    </source>
</evidence>
<evidence type="ECO:0000256" key="2">
    <source>
        <dbReference type="ARBA" id="ARBA00022645"/>
    </source>
</evidence>
<reference evidence="7" key="1">
    <citation type="journal article" date="2020" name="Cell">
        <title>Large-Scale Comparative Analyses of Tick Genomes Elucidate Their Genetic Diversity and Vector Capacities.</title>
        <authorList>
            <consortium name="Tick Genome and Microbiome Consortium (TIGMIC)"/>
            <person name="Jia N."/>
            <person name="Wang J."/>
            <person name="Shi W."/>
            <person name="Du L."/>
            <person name="Sun Y."/>
            <person name="Zhan W."/>
            <person name="Jiang J.F."/>
            <person name="Wang Q."/>
            <person name="Zhang B."/>
            <person name="Ji P."/>
            <person name="Bell-Sakyi L."/>
            <person name="Cui X.M."/>
            <person name="Yuan T.T."/>
            <person name="Jiang B.G."/>
            <person name="Yang W.F."/>
            <person name="Lam T.T."/>
            <person name="Chang Q.C."/>
            <person name="Ding S.J."/>
            <person name="Wang X.J."/>
            <person name="Zhu J.G."/>
            <person name="Ruan X.D."/>
            <person name="Zhao L."/>
            <person name="Wei J.T."/>
            <person name="Ye R.Z."/>
            <person name="Que T.C."/>
            <person name="Du C.H."/>
            <person name="Zhou Y.H."/>
            <person name="Cheng J.X."/>
            <person name="Dai P.F."/>
            <person name="Guo W.B."/>
            <person name="Han X.H."/>
            <person name="Huang E.J."/>
            <person name="Li L.F."/>
            <person name="Wei W."/>
            <person name="Gao Y.C."/>
            <person name="Liu J.Z."/>
            <person name="Shao H.Z."/>
            <person name="Wang X."/>
            <person name="Wang C.C."/>
            <person name="Yang T.C."/>
            <person name="Huo Q.B."/>
            <person name="Li W."/>
            <person name="Chen H.Y."/>
            <person name="Chen S.E."/>
            <person name="Zhou L.G."/>
            <person name="Ni X.B."/>
            <person name="Tian J.H."/>
            <person name="Sheng Y."/>
            <person name="Liu T."/>
            <person name="Pan Y.S."/>
            <person name="Xia L.Y."/>
            <person name="Li J."/>
            <person name="Zhao F."/>
            <person name="Cao W.C."/>
        </authorList>
    </citation>
    <scope>NUCLEOTIDE SEQUENCE</scope>
    <source>
        <strain evidence="7">Rmic-2018</strain>
    </source>
</reference>
<dbReference type="VEuPathDB" id="VectorBase:LOC119163223"/>
<name>A0A9J6E723_RHIMP</name>
<evidence type="ECO:0008006" key="9">
    <source>
        <dbReference type="Google" id="ProtNLM"/>
    </source>
</evidence>
<organism evidence="7 8">
    <name type="scientific">Rhipicephalus microplus</name>
    <name type="common">Cattle tick</name>
    <name type="synonym">Boophilus microplus</name>
    <dbReference type="NCBI Taxonomy" id="6941"/>
    <lineage>
        <taxon>Eukaryota</taxon>
        <taxon>Metazoa</taxon>
        <taxon>Ecdysozoa</taxon>
        <taxon>Arthropoda</taxon>
        <taxon>Chelicerata</taxon>
        <taxon>Arachnida</taxon>
        <taxon>Acari</taxon>
        <taxon>Parasitiformes</taxon>
        <taxon>Ixodida</taxon>
        <taxon>Ixodoidea</taxon>
        <taxon>Ixodidae</taxon>
        <taxon>Rhipicephalinae</taxon>
        <taxon>Rhipicephalus</taxon>
        <taxon>Boophilus</taxon>
    </lineage>
</organism>
<evidence type="ECO:0000256" key="1">
    <source>
        <dbReference type="ARBA" id="ARBA00009431"/>
    </source>
</evidence>